<sequence>MTIPKRKLPISADTFIAGAPDSKSLAAVEEVKNRRVTRSIGNKLIISVSIGPDALDAVDAWASKRSMSRAAAIAYAISLLPE</sequence>
<dbReference type="RefSeq" id="WP_169137242.1">
    <property type="nucleotide sequence ID" value="NZ_WTVS01000002.1"/>
</dbReference>
<name>A0ABX1NA90_9RHOO</name>
<accession>A0ABX1NA90</accession>
<evidence type="ECO:0000313" key="1">
    <source>
        <dbReference type="EMBL" id="NMF96145.1"/>
    </source>
</evidence>
<dbReference type="EMBL" id="WTVS01000002">
    <property type="protein sequence ID" value="NMF96145.1"/>
    <property type="molecule type" value="Genomic_DNA"/>
</dbReference>
<gene>
    <name evidence="1" type="ORF">GPA27_01875</name>
</gene>
<organism evidence="1 2">
    <name type="scientific">Aromatoleum toluolicum</name>
    <dbReference type="NCBI Taxonomy" id="90060"/>
    <lineage>
        <taxon>Bacteria</taxon>
        <taxon>Pseudomonadati</taxon>
        <taxon>Pseudomonadota</taxon>
        <taxon>Betaproteobacteria</taxon>
        <taxon>Rhodocyclales</taxon>
        <taxon>Rhodocyclaceae</taxon>
        <taxon>Aromatoleum</taxon>
    </lineage>
</organism>
<proteinExistence type="predicted"/>
<reference evidence="1 2" key="1">
    <citation type="submission" date="2019-12" db="EMBL/GenBank/DDBJ databases">
        <title>Comparative genomics gives insights into the taxonomy of the Azoarcus-Aromatoleum group and reveals separate origins of nif in the plant-associated Azoarcus and non-plant-associated Aromatoleum sub-groups.</title>
        <authorList>
            <person name="Lafos M."/>
            <person name="Maluk M."/>
            <person name="Batista M."/>
            <person name="Junghare M."/>
            <person name="Carmona M."/>
            <person name="Faoro H."/>
            <person name="Cruz L.M."/>
            <person name="Battistoni F."/>
            <person name="De Souza E."/>
            <person name="Pedrosa F."/>
            <person name="Chen W.-M."/>
            <person name="Poole P.S."/>
            <person name="Dixon R.A."/>
            <person name="James E.K."/>
        </authorList>
    </citation>
    <scope>NUCLEOTIDE SEQUENCE [LARGE SCALE GENOMIC DNA]</scope>
    <source>
        <strain evidence="1 2">T</strain>
    </source>
</reference>
<keyword evidence="2" id="KW-1185">Reference proteome</keyword>
<evidence type="ECO:0000313" key="2">
    <source>
        <dbReference type="Proteomes" id="UP000634522"/>
    </source>
</evidence>
<dbReference type="Proteomes" id="UP000634522">
    <property type="component" value="Unassembled WGS sequence"/>
</dbReference>
<protein>
    <submittedName>
        <fullName evidence="1">CopG family transcriptional regulator</fullName>
    </submittedName>
</protein>
<comment type="caution">
    <text evidence="1">The sequence shown here is derived from an EMBL/GenBank/DDBJ whole genome shotgun (WGS) entry which is preliminary data.</text>
</comment>